<dbReference type="STRING" id="1122206.SAMN02745753_01163"/>
<keyword evidence="1" id="KW-0732">Signal</keyword>
<name>A0A1M4YA14_9GAMM</name>
<dbReference type="OrthoDB" id="531718at2"/>
<evidence type="ECO:0000256" key="1">
    <source>
        <dbReference type="SAM" id="SignalP"/>
    </source>
</evidence>
<feature type="signal peptide" evidence="1">
    <location>
        <begin position="1"/>
        <end position="17"/>
    </location>
</feature>
<accession>A0A1M4YA14</accession>
<keyword evidence="4" id="KW-1185">Reference proteome</keyword>
<evidence type="ECO:0000313" key="3">
    <source>
        <dbReference type="EMBL" id="SHF02446.1"/>
    </source>
</evidence>
<dbReference type="PROSITE" id="PS51257">
    <property type="entry name" value="PROKAR_LIPOPROTEIN"/>
    <property type="match status" value="1"/>
</dbReference>
<dbReference type="Pfam" id="PF14339">
    <property type="entry name" value="DUF4394"/>
    <property type="match status" value="1"/>
</dbReference>
<feature type="domain" description="DUF4394" evidence="2">
    <location>
        <begin position="50"/>
        <end position="279"/>
    </location>
</feature>
<dbReference type="EMBL" id="FQVF01000005">
    <property type="protein sequence ID" value="SHF02446.1"/>
    <property type="molecule type" value="Genomic_DNA"/>
</dbReference>
<organism evidence="3 4">
    <name type="scientific">Marinomonas polaris DSM 16579</name>
    <dbReference type="NCBI Taxonomy" id="1122206"/>
    <lineage>
        <taxon>Bacteria</taxon>
        <taxon>Pseudomonadati</taxon>
        <taxon>Pseudomonadota</taxon>
        <taxon>Gammaproteobacteria</taxon>
        <taxon>Oceanospirillales</taxon>
        <taxon>Oceanospirillaceae</taxon>
        <taxon>Marinomonas</taxon>
    </lineage>
</organism>
<protein>
    <recommendedName>
        <fullName evidence="2">DUF4394 domain-containing protein</fullName>
    </recommendedName>
</protein>
<reference evidence="4" key="1">
    <citation type="submission" date="2016-11" db="EMBL/GenBank/DDBJ databases">
        <authorList>
            <person name="Varghese N."/>
            <person name="Submissions S."/>
        </authorList>
    </citation>
    <scope>NUCLEOTIDE SEQUENCE [LARGE SCALE GENOMIC DNA]</scope>
    <source>
        <strain evidence="4">DSM 16579</strain>
    </source>
</reference>
<feature type="chain" id="PRO_5012273914" description="DUF4394 domain-containing protein" evidence="1">
    <location>
        <begin position="18"/>
        <end position="290"/>
    </location>
</feature>
<evidence type="ECO:0000259" key="2">
    <source>
        <dbReference type="Pfam" id="PF14339"/>
    </source>
</evidence>
<dbReference type="AlphaFoldDB" id="A0A1M4YA14"/>
<gene>
    <name evidence="3" type="ORF">SAMN02745753_01163</name>
</gene>
<evidence type="ECO:0000313" key="4">
    <source>
        <dbReference type="Proteomes" id="UP000184517"/>
    </source>
</evidence>
<sequence>MMKKTIIAATTAFAVSACSTGFYGTSDQDSPIAGYALANNGTTLITMGSIASPAKMDTFALSNKLDAVAYRPVTGELLGYSNGAVYVVNTKTGKLTDLGATFTNGAMISKDASATAMDFNNAIDAVRMVGSDGTNLVYFPVGFGDQDKRANSVLKFTSTFYVKGDSNEGMTPEIFANAYTNAIAGAKASSTFQFALDSKTDSLVSLANNAGELKTVAKITINGKAVDLSSMGGFDIVSAEEGSDAAYAILQLEGESKAGLYSIDLTTGAASLMADLPMGGFSGFAVSGGK</sequence>
<proteinExistence type="predicted"/>
<dbReference type="InterPro" id="IPR025507">
    <property type="entry name" value="DUF4394"/>
</dbReference>
<dbReference type="Proteomes" id="UP000184517">
    <property type="component" value="Unassembled WGS sequence"/>
</dbReference>